<name>A0A2P2JP28_RHIMU</name>
<dbReference type="InterPro" id="IPR031053">
    <property type="entry name" value="ALC1"/>
</dbReference>
<evidence type="ECO:0000259" key="3">
    <source>
        <dbReference type="PROSITE" id="PS51192"/>
    </source>
</evidence>
<dbReference type="PANTHER" id="PTHR47157:SF1">
    <property type="entry name" value="CHROMODOMAIN-HELICASE-DNA-BINDING PROTEIN 1-LIKE"/>
    <property type="match status" value="1"/>
</dbReference>
<reference evidence="4" key="1">
    <citation type="submission" date="2018-02" db="EMBL/GenBank/DDBJ databases">
        <title>Rhizophora mucronata_Transcriptome.</title>
        <authorList>
            <person name="Meera S.P."/>
            <person name="Sreeshan A."/>
            <person name="Augustine A."/>
        </authorList>
    </citation>
    <scope>NUCLEOTIDE SEQUENCE</scope>
    <source>
        <tissue evidence="4">Leaf</tissue>
    </source>
</reference>
<organism evidence="4">
    <name type="scientific">Rhizophora mucronata</name>
    <name type="common">Asiatic mangrove</name>
    <dbReference type="NCBI Taxonomy" id="61149"/>
    <lineage>
        <taxon>Eukaryota</taxon>
        <taxon>Viridiplantae</taxon>
        <taxon>Streptophyta</taxon>
        <taxon>Embryophyta</taxon>
        <taxon>Tracheophyta</taxon>
        <taxon>Spermatophyta</taxon>
        <taxon>Magnoliopsida</taxon>
        <taxon>eudicotyledons</taxon>
        <taxon>Gunneridae</taxon>
        <taxon>Pentapetalae</taxon>
        <taxon>rosids</taxon>
        <taxon>fabids</taxon>
        <taxon>Malpighiales</taxon>
        <taxon>Rhizophoraceae</taxon>
        <taxon>Rhizophora</taxon>
    </lineage>
</organism>
<dbReference type="AlphaFoldDB" id="A0A2P2JP28"/>
<evidence type="ECO:0000256" key="2">
    <source>
        <dbReference type="ARBA" id="ARBA00022840"/>
    </source>
</evidence>
<accession>A0A2P2JP28</accession>
<evidence type="ECO:0000256" key="1">
    <source>
        <dbReference type="ARBA" id="ARBA00022741"/>
    </source>
</evidence>
<protein>
    <recommendedName>
        <fullName evidence="3">Helicase ATP-binding domain-containing protein</fullName>
    </recommendedName>
</protein>
<dbReference type="PROSITE" id="PS51192">
    <property type="entry name" value="HELICASE_ATP_BIND_1"/>
    <property type="match status" value="1"/>
</dbReference>
<keyword evidence="2" id="KW-0067">ATP-binding</keyword>
<dbReference type="GO" id="GO:0005524">
    <property type="term" value="F:ATP binding"/>
    <property type="evidence" value="ECO:0007669"/>
    <property type="project" value="UniProtKB-KW"/>
</dbReference>
<dbReference type="GO" id="GO:0006281">
    <property type="term" value="P:DNA repair"/>
    <property type="evidence" value="ECO:0007669"/>
    <property type="project" value="InterPro"/>
</dbReference>
<keyword evidence="1" id="KW-0547">Nucleotide-binding</keyword>
<dbReference type="PANTHER" id="PTHR47157">
    <property type="entry name" value="CHROMODOMAIN-HELICASE-DNA-BINDING PROTEIN 1-LIKE"/>
    <property type="match status" value="1"/>
</dbReference>
<feature type="domain" description="Helicase ATP-binding" evidence="3">
    <location>
        <begin position="1"/>
        <end position="130"/>
    </location>
</feature>
<evidence type="ECO:0000313" key="4">
    <source>
        <dbReference type="EMBL" id="MBW95203.1"/>
    </source>
</evidence>
<dbReference type="InterPro" id="IPR014001">
    <property type="entry name" value="Helicase_ATP-bd"/>
</dbReference>
<dbReference type="InterPro" id="IPR000330">
    <property type="entry name" value="SNF2_N"/>
</dbReference>
<dbReference type="GO" id="GO:0003678">
    <property type="term" value="F:DNA helicase activity"/>
    <property type="evidence" value="ECO:0007669"/>
    <property type="project" value="InterPro"/>
</dbReference>
<dbReference type="InterPro" id="IPR038718">
    <property type="entry name" value="SNF2-like_sf"/>
</dbReference>
<dbReference type="SUPFAM" id="SSF52540">
    <property type="entry name" value="P-loop containing nucleoside triphosphate hydrolases"/>
    <property type="match status" value="1"/>
</dbReference>
<dbReference type="Gene3D" id="3.40.50.10810">
    <property type="entry name" value="Tandem AAA-ATPase domain"/>
    <property type="match status" value="1"/>
</dbReference>
<dbReference type="EMBL" id="GGEC01014720">
    <property type="protein sequence ID" value="MBW95203.1"/>
    <property type="molecule type" value="Transcribed_RNA"/>
</dbReference>
<sequence length="130" mass="14850">MGLGKTLQAISFISYLKAHQMSPGPFLILCPLSVTDGWVSEMHKFAPKLKVLQYVGDKQHRCNLRNLMYGHIKEHSSSSDTLQVPWHCFDVLLTTYDIALVDQDFLSQIPWHYAIIDEAQRLKNPSSVCF</sequence>
<dbReference type="InterPro" id="IPR027417">
    <property type="entry name" value="P-loop_NTPase"/>
</dbReference>
<dbReference type="GO" id="GO:0006338">
    <property type="term" value="P:chromatin remodeling"/>
    <property type="evidence" value="ECO:0007669"/>
    <property type="project" value="InterPro"/>
</dbReference>
<dbReference type="Pfam" id="PF00176">
    <property type="entry name" value="SNF2-rel_dom"/>
    <property type="match status" value="1"/>
</dbReference>
<proteinExistence type="predicted"/>